<keyword evidence="8" id="KW-0472">Membrane</keyword>
<dbReference type="PANTHER" id="PTHR22726:SF1">
    <property type="entry name" value="METALLOENDOPEPTIDASE OMA1, MITOCHONDRIAL"/>
    <property type="match status" value="1"/>
</dbReference>
<evidence type="ECO:0000256" key="3">
    <source>
        <dbReference type="ARBA" id="ARBA00022801"/>
    </source>
</evidence>
<dbReference type="AlphaFoldDB" id="A0A0M9VNG2"/>
<keyword evidence="2" id="KW-0479">Metal-binding</keyword>
<dbReference type="CDD" id="cd07331">
    <property type="entry name" value="M48C_Oma1_like"/>
    <property type="match status" value="1"/>
</dbReference>
<accession>A0A0M9VNG2</accession>
<dbReference type="InterPro" id="IPR051156">
    <property type="entry name" value="Mito/Outer_Membr_Metalloprot"/>
</dbReference>
<sequence length="344" mass="38146">MEEELRRQKQSSASYPQHVPHQSQRTPWMQGQYARIPTQQNSFGRQAGGVSGQHPRLVLLLVIAGGAGIYYVVHLEQVPATGRWRFLDVSIVDELRMGDQAYQSTMQEYAPQIISNWSSAGQQVNRVAKRIIAACRDLDIQRAEGAPETEWTVHVVDDPTQKNAFVLPGGHIFVFTGILPVCANDDGLATVMAHEIAHQLARHSAEKMAGTKILMAGAFALDMLGLDIGISRILLNLLLSLPNSRKIESEADQLGLKIMSKACYNPDEAVSFWERMDKSEAHQGKWAESAKALLSTHPVNSQRIANIKSWLPDARNEFQQNRCSMSQALPAMLSSAPWRASAEQ</sequence>
<keyword evidence="8" id="KW-0812">Transmembrane</keyword>
<dbReference type="GO" id="GO:0046872">
    <property type="term" value="F:metal ion binding"/>
    <property type="evidence" value="ECO:0007669"/>
    <property type="project" value="UniProtKB-KW"/>
</dbReference>
<dbReference type="InterPro" id="IPR001915">
    <property type="entry name" value="Peptidase_M48"/>
</dbReference>
<keyword evidence="3 6" id="KW-0378">Hydrolase</keyword>
<dbReference type="GO" id="GO:0034982">
    <property type="term" value="P:mitochondrial protein processing"/>
    <property type="evidence" value="ECO:0007669"/>
    <property type="project" value="TreeGrafter"/>
</dbReference>
<feature type="compositionally biased region" description="Polar residues" evidence="7">
    <location>
        <begin position="10"/>
        <end position="29"/>
    </location>
</feature>
<evidence type="ECO:0000256" key="5">
    <source>
        <dbReference type="ARBA" id="ARBA00023049"/>
    </source>
</evidence>
<dbReference type="STRING" id="77020.A0A0M9VNG2"/>
<keyword evidence="8" id="KW-1133">Transmembrane helix</keyword>
<dbReference type="GeneID" id="28727801"/>
<dbReference type="RefSeq" id="XP_017990687.1">
    <property type="nucleotide sequence ID" value="XM_018135926.1"/>
</dbReference>
<keyword evidence="5 6" id="KW-0482">Metalloprotease</keyword>
<feature type="region of interest" description="Disordered" evidence="7">
    <location>
        <begin position="1"/>
        <end position="29"/>
    </location>
</feature>
<dbReference type="Pfam" id="PF01435">
    <property type="entry name" value="Peptidase_M48"/>
    <property type="match status" value="1"/>
</dbReference>
<proteinExistence type="inferred from homology"/>
<name>A0A0M9VNG2_9BASI</name>
<feature type="transmembrane region" description="Helical" evidence="8">
    <location>
        <begin position="57"/>
        <end position="73"/>
    </location>
</feature>
<evidence type="ECO:0000313" key="10">
    <source>
        <dbReference type="EMBL" id="KOS13055.1"/>
    </source>
</evidence>
<evidence type="ECO:0000256" key="2">
    <source>
        <dbReference type="ARBA" id="ARBA00022723"/>
    </source>
</evidence>
<comment type="similarity">
    <text evidence="6">Belongs to the peptidase M48 family.</text>
</comment>
<evidence type="ECO:0000256" key="6">
    <source>
        <dbReference type="RuleBase" id="RU003983"/>
    </source>
</evidence>
<dbReference type="EMBL" id="LGAV01000007">
    <property type="protein sequence ID" value="KOS13055.1"/>
    <property type="molecule type" value="Genomic_DNA"/>
</dbReference>
<gene>
    <name evidence="10" type="ORF">Malapachy_1422</name>
</gene>
<dbReference type="Gene3D" id="3.30.2010.10">
    <property type="entry name" value="Metalloproteases ('zincins'), catalytic domain"/>
    <property type="match status" value="1"/>
</dbReference>
<evidence type="ECO:0000259" key="9">
    <source>
        <dbReference type="Pfam" id="PF01435"/>
    </source>
</evidence>
<keyword evidence="4 6" id="KW-0862">Zinc</keyword>
<dbReference type="GO" id="GO:0005743">
    <property type="term" value="C:mitochondrial inner membrane"/>
    <property type="evidence" value="ECO:0007669"/>
    <property type="project" value="TreeGrafter"/>
</dbReference>
<evidence type="ECO:0000256" key="4">
    <source>
        <dbReference type="ARBA" id="ARBA00022833"/>
    </source>
</evidence>
<dbReference type="VEuPathDB" id="FungiDB:Malapachy_1422"/>
<evidence type="ECO:0000256" key="8">
    <source>
        <dbReference type="SAM" id="Phobius"/>
    </source>
</evidence>
<evidence type="ECO:0000256" key="1">
    <source>
        <dbReference type="ARBA" id="ARBA00022670"/>
    </source>
</evidence>
<dbReference type="GO" id="GO:0006515">
    <property type="term" value="P:protein quality control for misfolded or incompletely synthesized proteins"/>
    <property type="evidence" value="ECO:0007669"/>
    <property type="project" value="TreeGrafter"/>
</dbReference>
<evidence type="ECO:0000313" key="11">
    <source>
        <dbReference type="Proteomes" id="UP000037751"/>
    </source>
</evidence>
<dbReference type="PANTHER" id="PTHR22726">
    <property type="entry name" value="METALLOENDOPEPTIDASE OMA1"/>
    <property type="match status" value="1"/>
</dbReference>
<reference evidence="10 11" key="1">
    <citation type="submission" date="2015-07" db="EMBL/GenBank/DDBJ databases">
        <title>Draft Genome Sequence of Malassezia furfur CBS1878 and Malassezia pachydermatis CBS1879.</title>
        <authorList>
            <person name="Triana S."/>
            <person name="Ohm R."/>
            <person name="Gonzalez A."/>
            <person name="DeCock H."/>
            <person name="Restrepo S."/>
            <person name="Celis A."/>
        </authorList>
    </citation>
    <scope>NUCLEOTIDE SEQUENCE [LARGE SCALE GENOMIC DNA]</scope>
    <source>
        <strain evidence="10 11">CBS 1879</strain>
    </source>
</reference>
<evidence type="ECO:0000256" key="7">
    <source>
        <dbReference type="SAM" id="MobiDB-lite"/>
    </source>
</evidence>
<dbReference type="OrthoDB" id="7464992at2759"/>
<organism evidence="10 11">
    <name type="scientific">Malassezia pachydermatis</name>
    <dbReference type="NCBI Taxonomy" id="77020"/>
    <lineage>
        <taxon>Eukaryota</taxon>
        <taxon>Fungi</taxon>
        <taxon>Dikarya</taxon>
        <taxon>Basidiomycota</taxon>
        <taxon>Ustilaginomycotina</taxon>
        <taxon>Malasseziomycetes</taxon>
        <taxon>Malasseziales</taxon>
        <taxon>Malasseziaceae</taxon>
        <taxon>Malassezia</taxon>
    </lineage>
</organism>
<comment type="cofactor">
    <cofactor evidence="6">
        <name>Zn(2+)</name>
        <dbReference type="ChEBI" id="CHEBI:29105"/>
    </cofactor>
    <text evidence="6">Binds 1 zinc ion per subunit.</text>
</comment>
<dbReference type="GO" id="GO:0004222">
    <property type="term" value="F:metalloendopeptidase activity"/>
    <property type="evidence" value="ECO:0007669"/>
    <property type="project" value="InterPro"/>
</dbReference>
<protein>
    <submittedName>
        <fullName evidence="10">Metallopeptidase oma1</fullName>
    </submittedName>
</protein>
<feature type="domain" description="Peptidase M48" evidence="9">
    <location>
        <begin position="142"/>
        <end position="310"/>
    </location>
</feature>
<keyword evidence="11" id="KW-1185">Reference proteome</keyword>
<comment type="caution">
    <text evidence="10">The sequence shown here is derived from an EMBL/GenBank/DDBJ whole genome shotgun (WGS) entry which is preliminary data.</text>
</comment>
<dbReference type="Proteomes" id="UP000037751">
    <property type="component" value="Unassembled WGS sequence"/>
</dbReference>
<keyword evidence="1 6" id="KW-0645">Protease</keyword>